<dbReference type="Proteomes" id="UP000297649">
    <property type="component" value="Unassembled WGS sequence"/>
</dbReference>
<dbReference type="AlphaFoldDB" id="A0A6H3P4E6"/>
<name>A0A6H3P4E6_9LEPT</name>
<gene>
    <name evidence="3" type="ORF">EHR08_05930</name>
</gene>
<evidence type="ECO:0008006" key="5">
    <source>
        <dbReference type="Google" id="ProtNLM"/>
    </source>
</evidence>
<dbReference type="Pfam" id="PF01436">
    <property type="entry name" value="NHL"/>
    <property type="match status" value="1"/>
</dbReference>
<keyword evidence="4" id="KW-1185">Reference proteome</keyword>
<evidence type="ECO:0000313" key="4">
    <source>
        <dbReference type="Proteomes" id="UP000297649"/>
    </source>
</evidence>
<organism evidence="3 4">
    <name type="scientific">Leptospira bandrabouensis</name>
    <dbReference type="NCBI Taxonomy" id="2484903"/>
    <lineage>
        <taxon>Bacteria</taxon>
        <taxon>Pseudomonadati</taxon>
        <taxon>Spirochaetota</taxon>
        <taxon>Spirochaetia</taxon>
        <taxon>Leptospirales</taxon>
        <taxon>Leptospiraceae</taxon>
        <taxon>Leptospira</taxon>
    </lineage>
</organism>
<reference evidence="3" key="1">
    <citation type="journal article" date="2019" name="PLoS Negl. Trop. Dis.">
        <title>Revisiting the worldwide diversity of Leptospira species in the environment.</title>
        <authorList>
            <person name="Vincent A.T."/>
            <person name="Schiettekatte O."/>
            <person name="Bourhy P."/>
            <person name="Veyrier F.J."/>
            <person name="Picardeau M."/>
        </authorList>
    </citation>
    <scope>NUCLEOTIDE SEQUENCE [LARGE SCALE GENOMIC DNA]</scope>
    <source>
        <strain evidence="3">201601109</strain>
    </source>
</reference>
<dbReference type="InterPro" id="IPR001258">
    <property type="entry name" value="NHL_repeat"/>
</dbReference>
<dbReference type="OrthoDB" id="317057at2"/>
<protein>
    <recommendedName>
        <fullName evidence="5">6-bladed beta-propeller</fullName>
    </recommendedName>
</protein>
<evidence type="ECO:0000256" key="2">
    <source>
        <dbReference type="PROSITE-ProRule" id="PRU00504"/>
    </source>
</evidence>
<dbReference type="Gene3D" id="2.40.10.500">
    <property type="match status" value="1"/>
</dbReference>
<evidence type="ECO:0000256" key="1">
    <source>
        <dbReference type="ARBA" id="ARBA00022737"/>
    </source>
</evidence>
<accession>A0A6H3P4E6</accession>
<dbReference type="EMBL" id="RQHU01000005">
    <property type="protein sequence ID" value="TGN16674.1"/>
    <property type="molecule type" value="Genomic_DNA"/>
</dbReference>
<keyword evidence="1" id="KW-0677">Repeat</keyword>
<proteinExistence type="predicted"/>
<feature type="repeat" description="NHL" evidence="2">
    <location>
        <begin position="1"/>
        <end position="33"/>
    </location>
</feature>
<comment type="caution">
    <text evidence="3">The sequence shown here is derived from an EMBL/GenBank/DDBJ whole genome shotgun (WGS) entry which is preliminary data.</text>
</comment>
<evidence type="ECO:0000313" key="3">
    <source>
        <dbReference type="EMBL" id="TGN16674.1"/>
    </source>
</evidence>
<dbReference type="PROSITE" id="PS51125">
    <property type="entry name" value="NHL"/>
    <property type="match status" value="1"/>
</dbReference>
<sequence length="33" mass="3804">MGPKSLYSPTGIFFNKSGQLYIADRMNHRVLVY</sequence>
<dbReference type="RefSeq" id="WP_135746286.1">
    <property type="nucleotide sequence ID" value="NZ_JAIZBI010000001.1"/>
</dbReference>